<dbReference type="GO" id="GO:0016874">
    <property type="term" value="F:ligase activity"/>
    <property type="evidence" value="ECO:0007669"/>
    <property type="project" value="UniProtKB-KW"/>
</dbReference>
<keyword evidence="2 5" id="KW-0436">Ligase</keyword>
<name>A0ABT9J4W1_9BACL</name>
<dbReference type="EMBL" id="JAVAMP010000017">
    <property type="protein sequence ID" value="MDP5276661.1"/>
    <property type="molecule type" value="Genomic_DNA"/>
</dbReference>
<accession>A0ABT9J4W1</accession>
<dbReference type="InterPro" id="IPR012340">
    <property type="entry name" value="NA-bd_OB-fold"/>
</dbReference>
<evidence type="ECO:0000259" key="4">
    <source>
        <dbReference type="PROSITE" id="PS50160"/>
    </source>
</evidence>
<dbReference type="PROSITE" id="PS50160">
    <property type="entry name" value="DNA_LIGASE_A3"/>
    <property type="match status" value="1"/>
</dbReference>
<evidence type="ECO:0000313" key="5">
    <source>
        <dbReference type="EMBL" id="MDP5276661.1"/>
    </source>
</evidence>
<comment type="catalytic activity">
    <reaction evidence="3">
        <text>ATP + (deoxyribonucleotide)n-3'-hydroxyl + 5'-phospho-(deoxyribonucleotide)m = (deoxyribonucleotide)n+m + AMP + diphosphate.</text>
        <dbReference type="EC" id="6.5.1.1"/>
    </reaction>
</comment>
<comment type="similarity">
    <text evidence="1">Belongs to the ATP-dependent DNA ligase family.</text>
</comment>
<gene>
    <name evidence="5" type="ORF">Q5Y73_21440</name>
</gene>
<proteinExistence type="inferred from homology"/>
<dbReference type="Gene3D" id="3.30.470.30">
    <property type="entry name" value="DNA ligase/mRNA capping enzyme"/>
    <property type="match status" value="1"/>
</dbReference>
<dbReference type="Gene3D" id="3.30.1490.70">
    <property type="match status" value="1"/>
</dbReference>
<sequence>MTLQLPKKPMSPLLNEQIPKGDEWGYQLKWDGVRVLAAIDHGVINLFSKKLLNKNETYPEIMQLLNDPNLSVGFNSILLDGEIIVFDQESKKPNFSKVLQREKTRSTSMQTKYPVSYVLFDLLYLNGVDWRKKPFRERYKMLQSLFPKTSSSLFVTDLFYDGEDLWNWVASNQWEGIVSKKLTSTYHDGKKHTDWYKKKITSFFDVQIVGITLKNKFLSSLVMAYNGSYFGRVSSGLNQQWKEVLLLYSKLHLANNSFFTLLPPDLKGEQITWLNKPFPCRVKGLEITSSGVLRHPQIEKIDIHQLYPQK</sequence>
<dbReference type="InterPro" id="IPR012310">
    <property type="entry name" value="DNA_ligase_ATP-dep_cent"/>
</dbReference>
<evidence type="ECO:0000256" key="1">
    <source>
        <dbReference type="ARBA" id="ARBA00007572"/>
    </source>
</evidence>
<organism evidence="5 6">
    <name type="scientific">Chengkuizengella axinellae</name>
    <dbReference type="NCBI Taxonomy" id="3064388"/>
    <lineage>
        <taxon>Bacteria</taxon>
        <taxon>Bacillati</taxon>
        <taxon>Bacillota</taxon>
        <taxon>Bacilli</taxon>
        <taxon>Bacillales</taxon>
        <taxon>Paenibacillaceae</taxon>
        <taxon>Chengkuizengella</taxon>
    </lineage>
</organism>
<dbReference type="CDD" id="cd07906">
    <property type="entry name" value="Adenylation_DNA_ligase_LigD_LigC"/>
    <property type="match status" value="1"/>
</dbReference>
<evidence type="ECO:0000256" key="2">
    <source>
        <dbReference type="ARBA" id="ARBA00022598"/>
    </source>
</evidence>
<reference evidence="5 6" key="1">
    <citation type="submission" date="2023-08" db="EMBL/GenBank/DDBJ databases">
        <authorList>
            <person name="Park J.-S."/>
        </authorList>
    </citation>
    <scope>NUCLEOTIDE SEQUENCE [LARGE SCALE GENOMIC DNA]</scope>
    <source>
        <strain evidence="5 6">2205SS18-9</strain>
    </source>
</reference>
<dbReference type="Gene3D" id="2.40.50.140">
    <property type="entry name" value="Nucleic acid-binding proteins"/>
    <property type="match status" value="1"/>
</dbReference>
<evidence type="ECO:0000313" key="6">
    <source>
        <dbReference type="Proteomes" id="UP001231941"/>
    </source>
</evidence>
<evidence type="ECO:0000256" key="3">
    <source>
        <dbReference type="ARBA" id="ARBA00034003"/>
    </source>
</evidence>
<feature type="domain" description="ATP-dependent DNA ligase family profile" evidence="4">
    <location>
        <begin position="108"/>
        <end position="236"/>
    </location>
</feature>
<dbReference type="PANTHER" id="PTHR45674:SF4">
    <property type="entry name" value="DNA LIGASE 1"/>
    <property type="match status" value="1"/>
</dbReference>
<dbReference type="RefSeq" id="WP_305993970.1">
    <property type="nucleotide sequence ID" value="NZ_JAVAMP010000017.1"/>
</dbReference>
<dbReference type="SUPFAM" id="SSF50249">
    <property type="entry name" value="Nucleic acid-binding proteins"/>
    <property type="match status" value="1"/>
</dbReference>
<keyword evidence="6" id="KW-1185">Reference proteome</keyword>
<protein>
    <submittedName>
        <fullName evidence="5">DNA ligase</fullName>
    </submittedName>
</protein>
<dbReference type="Pfam" id="PF01068">
    <property type="entry name" value="DNA_ligase_A_M"/>
    <property type="match status" value="1"/>
</dbReference>
<dbReference type="PANTHER" id="PTHR45674">
    <property type="entry name" value="DNA LIGASE 1/3 FAMILY MEMBER"/>
    <property type="match status" value="1"/>
</dbReference>
<dbReference type="Proteomes" id="UP001231941">
    <property type="component" value="Unassembled WGS sequence"/>
</dbReference>
<dbReference type="InterPro" id="IPR050191">
    <property type="entry name" value="ATP-dep_DNA_ligase"/>
</dbReference>
<dbReference type="SUPFAM" id="SSF56091">
    <property type="entry name" value="DNA ligase/mRNA capping enzyme, catalytic domain"/>
    <property type="match status" value="1"/>
</dbReference>
<comment type="caution">
    <text evidence="5">The sequence shown here is derived from an EMBL/GenBank/DDBJ whole genome shotgun (WGS) entry which is preliminary data.</text>
</comment>